<feature type="region of interest" description="Disordered" evidence="1">
    <location>
        <begin position="26"/>
        <end position="57"/>
    </location>
</feature>
<protein>
    <submittedName>
        <fullName evidence="2">Uncharacterized protein</fullName>
    </submittedName>
</protein>
<evidence type="ECO:0000313" key="3">
    <source>
        <dbReference type="Proteomes" id="UP001189624"/>
    </source>
</evidence>
<name>A0AA86SMC5_9FABA</name>
<dbReference type="Gramene" id="rna-AYBTSS11_LOCUS20790">
    <property type="protein sequence ID" value="CAJ1965342.1"/>
    <property type="gene ID" value="gene-AYBTSS11_LOCUS20790"/>
</dbReference>
<organism evidence="2 3">
    <name type="scientific">Sphenostylis stenocarpa</name>
    <dbReference type="NCBI Taxonomy" id="92480"/>
    <lineage>
        <taxon>Eukaryota</taxon>
        <taxon>Viridiplantae</taxon>
        <taxon>Streptophyta</taxon>
        <taxon>Embryophyta</taxon>
        <taxon>Tracheophyta</taxon>
        <taxon>Spermatophyta</taxon>
        <taxon>Magnoliopsida</taxon>
        <taxon>eudicotyledons</taxon>
        <taxon>Gunneridae</taxon>
        <taxon>Pentapetalae</taxon>
        <taxon>rosids</taxon>
        <taxon>fabids</taxon>
        <taxon>Fabales</taxon>
        <taxon>Fabaceae</taxon>
        <taxon>Papilionoideae</taxon>
        <taxon>50 kb inversion clade</taxon>
        <taxon>NPAAA clade</taxon>
        <taxon>indigoferoid/millettioid clade</taxon>
        <taxon>Phaseoleae</taxon>
        <taxon>Sphenostylis</taxon>
    </lineage>
</organism>
<gene>
    <name evidence="2" type="ORF">AYBTSS11_LOCUS20790</name>
</gene>
<proteinExistence type="predicted"/>
<evidence type="ECO:0000256" key="1">
    <source>
        <dbReference type="SAM" id="MobiDB-lite"/>
    </source>
</evidence>
<dbReference type="EMBL" id="OY731403">
    <property type="protein sequence ID" value="CAJ1965342.1"/>
    <property type="molecule type" value="Genomic_DNA"/>
</dbReference>
<feature type="non-terminal residue" evidence="2">
    <location>
        <position position="57"/>
    </location>
</feature>
<keyword evidence="3" id="KW-1185">Reference proteome</keyword>
<sequence>MATNTPPLNDIIANINKNPIPEFTPNRIASANLTPNLVLPRTAPQERPPDHDRERRN</sequence>
<evidence type="ECO:0000313" key="2">
    <source>
        <dbReference type="EMBL" id="CAJ1965342.1"/>
    </source>
</evidence>
<accession>A0AA86SMC5</accession>
<reference evidence="2" key="1">
    <citation type="submission" date="2023-10" db="EMBL/GenBank/DDBJ databases">
        <authorList>
            <person name="Domelevo Entfellner J.-B."/>
        </authorList>
    </citation>
    <scope>NUCLEOTIDE SEQUENCE</scope>
</reference>
<dbReference type="AlphaFoldDB" id="A0AA86SMC5"/>
<feature type="compositionally biased region" description="Basic and acidic residues" evidence="1">
    <location>
        <begin position="47"/>
        <end position="57"/>
    </location>
</feature>
<dbReference type="Proteomes" id="UP001189624">
    <property type="component" value="Chromosome 6"/>
</dbReference>